<proteinExistence type="predicted"/>
<dbReference type="PANTHER" id="PTHR35546:SF106">
    <property type="entry name" value="DUF1618 DOMAIN-CONTAINING PROTEIN"/>
    <property type="match status" value="1"/>
</dbReference>
<reference evidence="3" key="2">
    <citation type="submission" date="2015-07" db="EMBL/GenBank/DDBJ databases">
        <authorList>
            <person name="Noorani M."/>
        </authorList>
    </citation>
    <scope>NUCLEOTIDE SEQUENCE</scope>
    <source>
        <strain evidence="3">Yugu1</strain>
    </source>
</reference>
<reference evidence="3" key="1">
    <citation type="journal article" date="2012" name="Nat. Biotechnol.">
        <title>Reference genome sequence of the model plant Setaria.</title>
        <authorList>
            <person name="Bennetzen J.L."/>
            <person name="Schmutz J."/>
            <person name="Wang H."/>
            <person name="Percifield R."/>
            <person name="Hawkins J."/>
            <person name="Pontaroli A.C."/>
            <person name="Estep M."/>
            <person name="Feng L."/>
            <person name="Vaughn J.N."/>
            <person name="Grimwood J."/>
            <person name="Jenkins J."/>
            <person name="Barry K."/>
            <person name="Lindquist E."/>
            <person name="Hellsten U."/>
            <person name="Deshpande S."/>
            <person name="Wang X."/>
            <person name="Wu X."/>
            <person name="Mitros T."/>
            <person name="Triplett J."/>
            <person name="Yang X."/>
            <person name="Ye C.Y."/>
            <person name="Mauro-Herrera M."/>
            <person name="Wang L."/>
            <person name="Li P."/>
            <person name="Sharma M."/>
            <person name="Sharma R."/>
            <person name="Ronald P.C."/>
            <person name="Panaud O."/>
            <person name="Kellogg E.A."/>
            <person name="Brutnell T.P."/>
            <person name="Doust A.N."/>
            <person name="Tuskan G.A."/>
            <person name="Rokhsar D."/>
            <person name="Devos K.M."/>
        </authorList>
    </citation>
    <scope>NUCLEOTIDE SEQUENCE [LARGE SCALE GENOMIC DNA]</scope>
    <source>
        <strain evidence="3">Yugu1</strain>
    </source>
</reference>
<sequence length="414" mass="46658">MAQQPTEQGSHPPTIAAAVDPDHLRQPRSAVTGLGLPDDPIAEIISRLPAKPLFRFKYVSKAWFRLITDWLRKLKFPQTLQGFFYGDNDGNNYGHFFNLLGGSVPPVDPAFSFLPQLPETQKFILLRSCNGLVLFRRKQYLNAGHAKTLGYIVCNPATKEWVTVPRSGWTLAKGQGDYDPEEWPAITYLIFDPAVSSQFKLVQFCHDSGLNMSQVYTYSSKSGVWSERASECWSSETVGSCVGSAFVNGMLHLIVHRSYEQLSMIVAVDGEGEKCRIIHWAEQERGLLVFLGQSQGNLICMSGHIVDHQTGFITELSIWVLEDYGTEQWMLKDRLSYLQLFGEVSLSRCFLSSPIAIHPDRNVFFFVYSLNGKLVSYDMDGKEVSTLSTLEHSWTSFTPYFPYFAESSALAKKQ</sequence>
<dbReference type="PANTHER" id="PTHR35546">
    <property type="entry name" value="F-BOX PROTEIN INTERACTION DOMAIN PROTEIN-RELATED"/>
    <property type="match status" value="1"/>
</dbReference>
<organism evidence="3">
    <name type="scientific">Setaria italica</name>
    <name type="common">Foxtail millet</name>
    <name type="synonym">Panicum italicum</name>
    <dbReference type="NCBI Taxonomy" id="4555"/>
    <lineage>
        <taxon>Eukaryota</taxon>
        <taxon>Viridiplantae</taxon>
        <taxon>Streptophyta</taxon>
        <taxon>Embryophyta</taxon>
        <taxon>Tracheophyta</taxon>
        <taxon>Spermatophyta</taxon>
        <taxon>Magnoliopsida</taxon>
        <taxon>Liliopsida</taxon>
        <taxon>Poales</taxon>
        <taxon>Poaceae</taxon>
        <taxon>PACMAD clade</taxon>
        <taxon>Panicoideae</taxon>
        <taxon>Panicodae</taxon>
        <taxon>Paniceae</taxon>
        <taxon>Cenchrinae</taxon>
        <taxon>Setaria</taxon>
    </lineage>
</organism>
<evidence type="ECO:0000259" key="2">
    <source>
        <dbReference type="PROSITE" id="PS50181"/>
    </source>
</evidence>
<protein>
    <recommendedName>
        <fullName evidence="2">F-box domain-containing protein</fullName>
    </recommendedName>
</protein>
<feature type="region of interest" description="Disordered" evidence="1">
    <location>
        <begin position="1"/>
        <end position="22"/>
    </location>
</feature>
<dbReference type="InterPro" id="IPR001810">
    <property type="entry name" value="F-box_dom"/>
</dbReference>
<name>A0A368PVR0_SETIT</name>
<dbReference type="OrthoDB" id="650045at2759"/>
<dbReference type="SUPFAM" id="SSF81383">
    <property type="entry name" value="F-box domain"/>
    <property type="match status" value="1"/>
</dbReference>
<dbReference type="PROSITE" id="PS50181">
    <property type="entry name" value="FBOX"/>
    <property type="match status" value="1"/>
</dbReference>
<feature type="compositionally biased region" description="Polar residues" evidence="1">
    <location>
        <begin position="1"/>
        <end position="11"/>
    </location>
</feature>
<dbReference type="EMBL" id="CM003529">
    <property type="protein sequence ID" value="RCV09867.1"/>
    <property type="molecule type" value="Genomic_DNA"/>
</dbReference>
<gene>
    <name evidence="3" type="ORF">SETIT_2G063900v2</name>
</gene>
<dbReference type="Pfam" id="PF00646">
    <property type="entry name" value="F-box"/>
    <property type="match status" value="1"/>
</dbReference>
<dbReference type="Pfam" id="PF24750">
    <property type="entry name" value="b-prop_At3g26010-like"/>
    <property type="match status" value="1"/>
</dbReference>
<dbReference type="InterPro" id="IPR056592">
    <property type="entry name" value="Beta-prop_At3g26010-like"/>
</dbReference>
<evidence type="ECO:0000313" key="3">
    <source>
        <dbReference type="EMBL" id="RCV09867.1"/>
    </source>
</evidence>
<dbReference type="STRING" id="4555.A0A368PVR0"/>
<evidence type="ECO:0000256" key="1">
    <source>
        <dbReference type="SAM" id="MobiDB-lite"/>
    </source>
</evidence>
<dbReference type="InterPro" id="IPR055290">
    <property type="entry name" value="At3g26010-like"/>
</dbReference>
<feature type="domain" description="F-box" evidence="2">
    <location>
        <begin position="30"/>
        <end position="79"/>
    </location>
</feature>
<accession>A0A368PVR0</accession>
<dbReference type="InterPro" id="IPR036047">
    <property type="entry name" value="F-box-like_dom_sf"/>
</dbReference>
<dbReference type="AlphaFoldDB" id="A0A368PVR0"/>
<dbReference type="CDD" id="cd22157">
    <property type="entry name" value="F-box_AtFBW1-like"/>
    <property type="match status" value="1"/>
</dbReference>